<evidence type="ECO:0000256" key="5">
    <source>
        <dbReference type="ARBA" id="ARBA00023136"/>
    </source>
</evidence>
<comment type="function">
    <text evidence="6">Involved in the assembly of lipopolysaccharide (LPS). Required for the translocation of LPS from the inner membrane to the outer membrane. Facilitates the transfer of LPS from the inner membrane to the periplasmic protein LptA. Could be a docking site for LptA.</text>
</comment>
<sequence length="188" mass="21554">MTRIYIASLLFFIFSVVSYIVIEWHQNSNQITNAIDNKISPDFIAESLNSETYNSTGQLSYIIDANRMEHYSELSVTHFEFPKYTLYPKNTDSPWKISANEGTLYNSNRVKLESKVALIATDSKSLIQEIHGKYLELDLNTNIISSEKKIEIKGIDFTMYGTGLIVDLNTKQVTLTKHEKTIFQPIKN</sequence>
<dbReference type="InterPro" id="IPR052363">
    <property type="entry name" value="LPS_export_LptC"/>
</dbReference>
<keyword evidence="5 6" id="KW-0472">Membrane</keyword>
<dbReference type="NCBIfam" id="TIGR04409">
    <property type="entry name" value="LptC_YrbK"/>
    <property type="match status" value="1"/>
</dbReference>
<comment type="similarity">
    <text evidence="6 7">Belongs to the LptC family.</text>
</comment>
<protein>
    <recommendedName>
        <fullName evidence="6 7">Lipopolysaccharide export system protein LptC</fullName>
    </recommendedName>
</protein>
<dbReference type="PANTHER" id="PTHR37481">
    <property type="entry name" value="LIPOPOLYSACCHARIDE EXPORT SYSTEM PROTEIN LPTC"/>
    <property type="match status" value="1"/>
</dbReference>
<keyword evidence="1 6" id="KW-1003">Cell membrane</keyword>
<evidence type="ECO:0000256" key="7">
    <source>
        <dbReference type="PIRNR" id="PIRNR028513"/>
    </source>
</evidence>
<evidence type="ECO:0000256" key="1">
    <source>
        <dbReference type="ARBA" id="ARBA00022475"/>
    </source>
</evidence>
<evidence type="ECO:0000313" key="8">
    <source>
        <dbReference type="EMBL" id="MDT0603254.1"/>
    </source>
</evidence>
<evidence type="ECO:0000256" key="2">
    <source>
        <dbReference type="ARBA" id="ARBA00022519"/>
    </source>
</evidence>
<gene>
    <name evidence="6 8" type="primary">lptC</name>
    <name evidence="8" type="ORF">RM573_06565</name>
</gene>
<dbReference type="Gene3D" id="2.60.450.10">
    <property type="entry name" value="Lipopolysaccharide (LPS) transport protein A like domain"/>
    <property type="match status" value="1"/>
</dbReference>
<comment type="subunit">
    <text evidence="6">Component of the lipopolysaccharide transport and assembly complex. Interacts with LptA and the LptBFG transporter complex.</text>
</comment>
<dbReference type="EMBL" id="JAVRIF010000003">
    <property type="protein sequence ID" value="MDT0603254.1"/>
    <property type="molecule type" value="Genomic_DNA"/>
</dbReference>
<proteinExistence type="inferred from homology"/>
<dbReference type="PANTHER" id="PTHR37481:SF1">
    <property type="entry name" value="LIPOPOLYSACCHARIDE EXPORT SYSTEM PROTEIN LPTC"/>
    <property type="match status" value="1"/>
</dbReference>
<dbReference type="InterPro" id="IPR010664">
    <property type="entry name" value="LipoPS_assembly_LptC-rel"/>
</dbReference>
<evidence type="ECO:0000313" key="9">
    <source>
        <dbReference type="Proteomes" id="UP001266357"/>
    </source>
</evidence>
<keyword evidence="9" id="KW-1185">Reference proteome</keyword>
<evidence type="ECO:0000256" key="6">
    <source>
        <dbReference type="HAMAP-Rule" id="MF_01915"/>
    </source>
</evidence>
<accession>A0ABU2ZZY2</accession>
<organism evidence="8 9">
    <name type="scientific">Thalassotalea castellviae</name>
    <dbReference type="NCBI Taxonomy" id="3075612"/>
    <lineage>
        <taxon>Bacteria</taxon>
        <taxon>Pseudomonadati</taxon>
        <taxon>Pseudomonadota</taxon>
        <taxon>Gammaproteobacteria</taxon>
        <taxon>Alteromonadales</taxon>
        <taxon>Colwelliaceae</taxon>
        <taxon>Thalassotalea</taxon>
    </lineage>
</organism>
<dbReference type="InterPro" id="IPR026265">
    <property type="entry name" value="LptC"/>
</dbReference>
<comment type="subcellular location">
    <subcellularLocation>
        <location evidence="6">Cell inner membrane</location>
        <topology evidence="6">Single-pass membrane protein</topology>
    </subcellularLocation>
</comment>
<name>A0ABU2ZZY2_9GAMM</name>
<dbReference type="RefSeq" id="WP_311579104.1">
    <property type="nucleotide sequence ID" value="NZ_JAVRIF010000003.1"/>
</dbReference>
<dbReference type="Proteomes" id="UP001266357">
    <property type="component" value="Unassembled WGS sequence"/>
</dbReference>
<dbReference type="HAMAP" id="MF_01915">
    <property type="entry name" value="LPS_assembly_LptC"/>
    <property type="match status" value="1"/>
</dbReference>
<comment type="caution">
    <text evidence="8">The sequence shown here is derived from an EMBL/GenBank/DDBJ whole genome shotgun (WGS) entry which is preliminary data.</text>
</comment>
<evidence type="ECO:0000256" key="4">
    <source>
        <dbReference type="ARBA" id="ARBA00022989"/>
    </source>
</evidence>
<comment type="function">
    <text evidence="7">Required for the translocation of lipopolysaccharide (LPS) from the inner membrane to the outer membrane.</text>
</comment>
<dbReference type="PIRSF" id="PIRSF028513">
    <property type="entry name" value="LptC"/>
    <property type="match status" value="1"/>
</dbReference>
<keyword evidence="2 6" id="KW-0997">Cell inner membrane</keyword>
<keyword evidence="3 6" id="KW-0812">Transmembrane</keyword>
<reference evidence="8 9" key="1">
    <citation type="submission" date="2023-09" db="EMBL/GenBank/DDBJ databases">
        <authorList>
            <person name="Rey-Velasco X."/>
        </authorList>
    </citation>
    <scope>NUCLEOTIDE SEQUENCE [LARGE SCALE GENOMIC DNA]</scope>
    <source>
        <strain evidence="8 9">W431</strain>
    </source>
</reference>
<evidence type="ECO:0000256" key="3">
    <source>
        <dbReference type="ARBA" id="ARBA00022692"/>
    </source>
</evidence>
<dbReference type="Pfam" id="PF06835">
    <property type="entry name" value="LptC"/>
    <property type="match status" value="1"/>
</dbReference>
<keyword evidence="4 6" id="KW-1133">Transmembrane helix</keyword>